<sequence>MPIGLVVKLLKVLFKKKKTKGKQSPLNRWLMEKALVSLLPRSVRKQLKTAEDIKEIVFPHKETKWEKLQKGLFPTKKQQNQAKLQEQLGKISGGKLGNKNAEKMTTSEGLTIMKMIAQAVLTLKKKEG</sequence>
<name>A0A430A6B1_9ENTE</name>
<evidence type="ECO:0000313" key="2">
    <source>
        <dbReference type="Proteomes" id="UP000287101"/>
    </source>
</evidence>
<protein>
    <submittedName>
        <fullName evidence="1">Uncharacterized protein</fullName>
    </submittedName>
</protein>
<organism evidence="1 2">
    <name type="scientific">Vagococcus fessus</name>
    <dbReference type="NCBI Taxonomy" id="120370"/>
    <lineage>
        <taxon>Bacteria</taxon>
        <taxon>Bacillati</taxon>
        <taxon>Bacillota</taxon>
        <taxon>Bacilli</taxon>
        <taxon>Lactobacillales</taxon>
        <taxon>Enterococcaceae</taxon>
        <taxon>Vagococcus</taxon>
    </lineage>
</organism>
<evidence type="ECO:0000313" key="1">
    <source>
        <dbReference type="EMBL" id="RSU02401.1"/>
    </source>
</evidence>
<comment type="caution">
    <text evidence="1">The sequence shown here is derived from an EMBL/GenBank/DDBJ whole genome shotgun (WGS) entry which is preliminary data.</text>
</comment>
<proteinExistence type="predicted"/>
<dbReference type="EMBL" id="NGJY01000003">
    <property type="protein sequence ID" value="RSU02401.1"/>
    <property type="molecule type" value="Genomic_DNA"/>
</dbReference>
<dbReference type="AlphaFoldDB" id="A0A430A6B1"/>
<dbReference type="Proteomes" id="UP000287101">
    <property type="component" value="Unassembled WGS sequence"/>
</dbReference>
<reference evidence="1 2" key="1">
    <citation type="submission" date="2017-05" db="EMBL/GenBank/DDBJ databases">
        <title>Vagococcus spp. assemblies.</title>
        <authorList>
            <person name="Gulvik C.A."/>
        </authorList>
    </citation>
    <scope>NUCLEOTIDE SEQUENCE [LARGE SCALE GENOMIC DNA]</scope>
    <source>
        <strain evidence="1 2">CCUG 41755</strain>
    </source>
</reference>
<accession>A0A430A6B1</accession>
<keyword evidence="2" id="KW-1185">Reference proteome</keyword>
<dbReference type="RefSeq" id="WP_126832022.1">
    <property type="nucleotide sequence ID" value="NZ_CBCRYB010000009.1"/>
</dbReference>
<gene>
    <name evidence="1" type="ORF">CBF31_08510</name>
</gene>